<name>F7NPJ4_9FIRM</name>
<evidence type="ECO:0000256" key="8">
    <source>
        <dbReference type="ARBA" id="ARBA00031306"/>
    </source>
</evidence>
<dbReference type="PANTHER" id="PTHR30040">
    <property type="entry name" value="THIAMINE BIOSYNTHESIS LIPOPROTEIN APBE"/>
    <property type="match status" value="1"/>
</dbReference>
<keyword evidence="5 10" id="KW-0479">Metal-binding</keyword>
<evidence type="ECO:0000256" key="9">
    <source>
        <dbReference type="ARBA" id="ARBA00048540"/>
    </source>
</evidence>
<keyword evidence="3 10" id="KW-0285">Flavoprotein</keyword>
<accession>F7NPJ4</accession>
<evidence type="ECO:0000256" key="2">
    <source>
        <dbReference type="ARBA" id="ARBA00016337"/>
    </source>
</evidence>
<dbReference type="Pfam" id="PF02424">
    <property type="entry name" value="ApbE"/>
    <property type="match status" value="1"/>
</dbReference>
<sequence length="333" mass="36730">MSRMEVSSHKNKAFESRDFVMGTLISQKVYGAQGQAAIDSAMKRMNELEKLLTFKAEQGDVYKLNQNAGKEKIALSSDTIKILRKSQQVAELSSGAFDITVGPLVKSWAIGTPQEHIPSYEELKKILPLINFRDLYVDDSAASLKRPGQMVDLGGIAKGFAGDEVIRIYKKFGIRSAFVNIGGNVITLGNKPDGTPWRVGIRNPRPDAGQTQQSEQILATVEVVNKAVVTAGDEQRYFIKDGIRYHHILDPVTGYPARSDLMSVTLIMDSSFDADALDTAVFILGLEKGRELIRQFGGIEAVFITADKKIYITDGIKGSFKLYNEGNEYKLAN</sequence>
<organism evidence="12 13">
    <name type="scientific">Acetonema longum DSM 6540</name>
    <dbReference type="NCBI Taxonomy" id="1009370"/>
    <lineage>
        <taxon>Bacteria</taxon>
        <taxon>Bacillati</taxon>
        <taxon>Bacillota</taxon>
        <taxon>Negativicutes</taxon>
        <taxon>Acetonemataceae</taxon>
        <taxon>Acetonema</taxon>
    </lineage>
</organism>
<proteinExistence type="inferred from homology"/>
<comment type="caution">
    <text evidence="12">The sequence shown here is derived from an EMBL/GenBank/DDBJ whole genome shotgun (WGS) entry which is preliminary data.</text>
</comment>
<keyword evidence="7 10" id="KW-0460">Magnesium</keyword>
<evidence type="ECO:0000256" key="1">
    <source>
        <dbReference type="ARBA" id="ARBA00011955"/>
    </source>
</evidence>
<dbReference type="GO" id="GO:0016740">
    <property type="term" value="F:transferase activity"/>
    <property type="evidence" value="ECO:0007669"/>
    <property type="project" value="UniProtKB-UniRule"/>
</dbReference>
<dbReference type="PANTHER" id="PTHR30040:SF2">
    <property type="entry name" value="FAD:PROTEIN FMN TRANSFERASE"/>
    <property type="match status" value="1"/>
</dbReference>
<keyword evidence="13" id="KW-1185">Reference proteome</keyword>
<feature type="binding site" evidence="11">
    <location>
        <position position="275"/>
    </location>
    <ligand>
        <name>Mg(2+)</name>
        <dbReference type="ChEBI" id="CHEBI:18420"/>
    </ligand>
</feature>
<dbReference type="PIRSF" id="PIRSF006268">
    <property type="entry name" value="ApbE"/>
    <property type="match status" value="1"/>
</dbReference>
<keyword evidence="6 10" id="KW-0274">FAD</keyword>
<dbReference type="AlphaFoldDB" id="F7NPJ4"/>
<dbReference type="EC" id="2.7.1.180" evidence="1 10"/>
<evidence type="ECO:0000256" key="11">
    <source>
        <dbReference type="PIRSR" id="PIRSR006268-2"/>
    </source>
</evidence>
<dbReference type="GO" id="GO:0046872">
    <property type="term" value="F:metal ion binding"/>
    <property type="evidence" value="ECO:0007669"/>
    <property type="project" value="UniProtKB-UniRule"/>
</dbReference>
<dbReference type="eggNOG" id="COG1477">
    <property type="taxonomic scope" value="Bacteria"/>
</dbReference>
<comment type="cofactor">
    <cofactor evidence="11">
        <name>Mg(2+)</name>
        <dbReference type="ChEBI" id="CHEBI:18420"/>
    </cofactor>
    <cofactor evidence="11">
        <name>Mn(2+)</name>
        <dbReference type="ChEBI" id="CHEBI:29035"/>
    </cofactor>
    <text evidence="11">Magnesium. Can also use manganese.</text>
</comment>
<dbReference type="Proteomes" id="UP000003240">
    <property type="component" value="Unassembled WGS sequence"/>
</dbReference>
<comment type="catalytic activity">
    <reaction evidence="9 10">
        <text>L-threonyl-[protein] + FAD = FMN-L-threonyl-[protein] + AMP + H(+)</text>
        <dbReference type="Rhea" id="RHEA:36847"/>
        <dbReference type="Rhea" id="RHEA-COMP:11060"/>
        <dbReference type="Rhea" id="RHEA-COMP:11061"/>
        <dbReference type="ChEBI" id="CHEBI:15378"/>
        <dbReference type="ChEBI" id="CHEBI:30013"/>
        <dbReference type="ChEBI" id="CHEBI:57692"/>
        <dbReference type="ChEBI" id="CHEBI:74257"/>
        <dbReference type="ChEBI" id="CHEBI:456215"/>
        <dbReference type="EC" id="2.7.1.180"/>
    </reaction>
</comment>
<comment type="similarity">
    <text evidence="10">Belongs to the ApbE family.</text>
</comment>
<dbReference type="EMBL" id="AFGF01000251">
    <property type="protein sequence ID" value="EGO62034.1"/>
    <property type="molecule type" value="Genomic_DNA"/>
</dbReference>
<dbReference type="InterPro" id="IPR024932">
    <property type="entry name" value="ApbE"/>
</dbReference>
<evidence type="ECO:0000256" key="4">
    <source>
        <dbReference type="ARBA" id="ARBA00022679"/>
    </source>
</evidence>
<gene>
    <name evidence="12" type="ORF">ALO_20197</name>
</gene>
<protein>
    <recommendedName>
        <fullName evidence="2 10">FAD:protein FMN transferase</fullName>
        <ecNumber evidence="1 10">2.7.1.180</ecNumber>
    </recommendedName>
    <alternativeName>
        <fullName evidence="8 10">Flavin transferase</fullName>
    </alternativeName>
</protein>
<dbReference type="Gene3D" id="3.10.520.10">
    <property type="entry name" value="ApbE-like domains"/>
    <property type="match status" value="1"/>
</dbReference>
<keyword evidence="12" id="KW-0449">Lipoprotein</keyword>
<feature type="binding site" evidence="11">
    <location>
        <position position="155"/>
    </location>
    <ligand>
        <name>Mg(2+)</name>
        <dbReference type="ChEBI" id="CHEBI:18420"/>
    </ligand>
</feature>
<evidence type="ECO:0000256" key="6">
    <source>
        <dbReference type="ARBA" id="ARBA00022827"/>
    </source>
</evidence>
<evidence type="ECO:0000256" key="5">
    <source>
        <dbReference type="ARBA" id="ARBA00022723"/>
    </source>
</evidence>
<reference evidence="12 13" key="1">
    <citation type="journal article" date="2011" name="EMBO J.">
        <title>Structural diversity of bacterial flagellar motors.</title>
        <authorList>
            <person name="Chen S."/>
            <person name="Beeby M."/>
            <person name="Murphy G.E."/>
            <person name="Leadbetter J.R."/>
            <person name="Hendrixson D.R."/>
            <person name="Briegel A."/>
            <person name="Li Z."/>
            <person name="Shi J."/>
            <person name="Tocheva E.I."/>
            <person name="Muller A."/>
            <person name="Dobro M.J."/>
            <person name="Jensen G.J."/>
        </authorList>
    </citation>
    <scope>NUCLEOTIDE SEQUENCE [LARGE SCALE GENOMIC DNA]</scope>
    <source>
        <strain evidence="12 13">DSM 6540</strain>
    </source>
</reference>
<evidence type="ECO:0000256" key="10">
    <source>
        <dbReference type="PIRNR" id="PIRNR006268"/>
    </source>
</evidence>
<dbReference type="STRING" id="1009370.ALO_20197"/>
<dbReference type="SUPFAM" id="SSF143631">
    <property type="entry name" value="ApbE-like"/>
    <property type="match status" value="1"/>
</dbReference>
<feature type="binding site" evidence="11">
    <location>
        <position position="279"/>
    </location>
    <ligand>
        <name>Mg(2+)</name>
        <dbReference type="ChEBI" id="CHEBI:18420"/>
    </ligand>
</feature>
<dbReference type="InterPro" id="IPR003374">
    <property type="entry name" value="ApbE-like_sf"/>
</dbReference>
<evidence type="ECO:0000313" key="13">
    <source>
        <dbReference type="Proteomes" id="UP000003240"/>
    </source>
</evidence>
<evidence type="ECO:0000256" key="3">
    <source>
        <dbReference type="ARBA" id="ARBA00022630"/>
    </source>
</evidence>
<evidence type="ECO:0000313" key="12">
    <source>
        <dbReference type="EMBL" id="EGO62034.1"/>
    </source>
</evidence>
<evidence type="ECO:0000256" key="7">
    <source>
        <dbReference type="ARBA" id="ARBA00022842"/>
    </source>
</evidence>
<keyword evidence="4 10" id="KW-0808">Transferase</keyword>